<dbReference type="Proteomes" id="UP000092950">
    <property type="component" value="Chromosome"/>
</dbReference>
<keyword evidence="6" id="KW-1185">Reference proteome</keyword>
<name>A0A0M7HN05_9BORD</name>
<dbReference type="Gene3D" id="3.90.1300.10">
    <property type="entry name" value="Amidase signature (AS) domain"/>
    <property type="match status" value="1"/>
</dbReference>
<proteinExistence type="inferred from homology"/>
<dbReference type="PROSITE" id="PS00571">
    <property type="entry name" value="AMIDASES"/>
    <property type="match status" value="1"/>
</dbReference>
<dbReference type="EC" id="6.3.5.-" evidence="4"/>
<dbReference type="InterPro" id="IPR000120">
    <property type="entry name" value="Amidase"/>
</dbReference>
<sequence length="508" mass="55099">MVDRRDFLKISGHLAGAAMLGGAAWRAGAAEAEDVSYLPATELIARFRSRQLSPVEVLEAQIRRIEALDGKVDSITVRFFDQARRAARESEARYKAGNPRPLDGITVAVKDEYDVKGWRTTMGSMLLKDAPVAAEDGPVIERLRAAGAIFHIQTTAPEFYVWMTTATKLWGTTRNPWNLAYTPGGSSGGSGAALAAGFTTLALGSDMGGSIRIPSSQCGLYGFKPPFGRVPTSEVPYESEGPMARTFDDLNLFSEAMAGPHPLVHSSIRPRLHYPPQYAPVTGWKIAYDPMPKLTPLDPAVAAGMARAVESLRRAGVTVDTVDVGFNSDDMDTYITGLMSSSMGGLMVDALKAPDQLMPYTRHMFETLKSKVGPDALVRNEELLNAYQRRVQETVFTKGYRALIMPTLGTPLIPAEHGLKPTTDTARLGGRDVTGLKFAQTWVWNMLGLYPVVSAPIGLGPGNMPMGMQIIADTYDDLTAFQLASAYSRVAPPLYTGTAFPDFRRQAV</sequence>
<evidence type="ECO:0000313" key="4">
    <source>
        <dbReference type="EMBL" id="CUJ10540.1"/>
    </source>
</evidence>
<dbReference type="AlphaFoldDB" id="A0A0M7HN05"/>
<reference evidence="3 6" key="2">
    <citation type="submission" date="2016-07" db="EMBL/GenBank/DDBJ databases">
        <title>Complete genome sequences of Bordetella pseudohinzii.</title>
        <authorList>
            <person name="Spilker T."/>
            <person name="Darrah R."/>
            <person name="LiPuma J.J."/>
        </authorList>
    </citation>
    <scope>NUCLEOTIDE SEQUENCE [LARGE SCALE GENOMIC DNA]</scope>
    <source>
        <strain evidence="3 6">HI4681</strain>
    </source>
</reference>
<reference evidence="4 5" key="1">
    <citation type="submission" date="2015-09" db="EMBL/GenBank/DDBJ databases">
        <authorList>
            <person name="Jackson K.R."/>
            <person name="Lunt B.L."/>
            <person name="Fisher J.N.B."/>
            <person name="Gardner A.V."/>
            <person name="Bailey M.E."/>
            <person name="Deus L.M."/>
            <person name="Earl A.S."/>
            <person name="Gibby P.D."/>
            <person name="Hartmann K.A."/>
            <person name="Liu J.E."/>
            <person name="Manci A.M."/>
            <person name="Nielsen D.A."/>
            <person name="Solomon M.B."/>
            <person name="Breakwell D.P."/>
            <person name="Burnett S.H."/>
            <person name="Grose J.H."/>
        </authorList>
    </citation>
    <scope>NUCLEOTIDE SEQUENCE [LARGE SCALE GENOMIC DNA]</scope>
    <source>
        <strain evidence="4 5">2789STDY5608636</strain>
    </source>
</reference>
<feature type="domain" description="Amidase" evidence="2">
    <location>
        <begin position="56"/>
        <end position="477"/>
    </location>
</feature>
<protein>
    <submittedName>
        <fullName evidence="4">Glutamyl-tRNA(Gln) amidotransferase subunit A</fullName>
        <ecNumber evidence="4">6.3.5.-</ecNumber>
    </submittedName>
</protein>
<dbReference type="EMBL" id="CYTV01000015">
    <property type="protein sequence ID" value="CUJ10540.1"/>
    <property type="molecule type" value="Genomic_DNA"/>
</dbReference>
<dbReference type="KEGG" id="bpdz:BBN53_09445"/>
<evidence type="ECO:0000313" key="5">
    <source>
        <dbReference type="Proteomes" id="UP000053096"/>
    </source>
</evidence>
<evidence type="ECO:0000313" key="3">
    <source>
        <dbReference type="EMBL" id="ANY16103.1"/>
    </source>
</evidence>
<dbReference type="RefSeq" id="WP_043208131.1">
    <property type="nucleotide sequence ID" value="NZ_CAJGUP010000211.1"/>
</dbReference>
<evidence type="ECO:0000256" key="1">
    <source>
        <dbReference type="ARBA" id="ARBA00009199"/>
    </source>
</evidence>
<evidence type="ECO:0000313" key="6">
    <source>
        <dbReference type="Proteomes" id="UP000092950"/>
    </source>
</evidence>
<dbReference type="PROSITE" id="PS51318">
    <property type="entry name" value="TAT"/>
    <property type="match status" value="1"/>
</dbReference>
<gene>
    <name evidence="4" type="primary">gatA_7</name>
    <name evidence="3" type="ORF">BBN53_09445</name>
    <name evidence="4" type="ORF">ERS370011_03781</name>
</gene>
<dbReference type="SUPFAM" id="SSF75304">
    <property type="entry name" value="Amidase signature (AS) enzymes"/>
    <property type="match status" value="1"/>
</dbReference>
<dbReference type="GO" id="GO:0016740">
    <property type="term" value="F:transferase activity"/>
    <property type="evidence" value="ECO:0007669"/>
    <property type="project" value="UniProtKB-KW"/>
</dbReference>
<evidence type="ECO:0000259" key="2">
    <source>
        <dbReference type="Pfam" id="PF01425"/>
    </source>
</evidence>
<keyword evidence="4" id="KW-0436">Ligase</keyword>
<comment type="similarity">
    <text evidence="1">Belongs to the amidase family.</text>
</comment>
<accession>A0A0M7HN05</accession>
<keyword evidence="4" id="KW-0808">Transferase</keyword>
<dbReference type="InterPro" id="IPR006311">
    <property type="entry name" value="TAT_signal"/>
</dbReference>
<organism evidence="4 5">
    <name type="scientific">Bordetella pseudohinzii</name>
    <dbReference type="NCBI Taxonomy" id="1331258"/>
    <lineage>
        <taxon>Bacteria</taxon>
        <taxon>Pseudomonadati</taxon>
        <taxon>Pseudomonadota</taxon>
        <taxon>Betaproteobacteria</taxon>
        <taxon>Burkholderiales</taxon>
        <taxon>Alcaligenaceae</taxon>
        <taxon>Bordetella</taxon>
    </lineage>
</organism>
<dbReference type="InterPro" id="IPR020556">
    <property type="entry name" value="Amidase_CS"/>
</dbReference>
<dbReference type="PANTHER" id="PTHR11895">
    <property type="entry name" value="TRANSAMIDASE"/>
    <property type="match status" value="1"/>
</dbReference>
<dbReference type="InterPro" id="IPR023631">
    <property type="entry name" value="Amidase_dom"/>
</dbReference>
<dbReference type="InterPro" id="IPR036928">
    <property type="entry name" value="AS_sf"/>
</dbReference>
<dbReference type="GO" id="GO:0016874">
    <property type="term" value="F:ligase activity"/>
    <property type="evidence" value="ECO:0007669"/>
    <property type="project" value="UniProtKB-KW"/>
</dbReference>
<dbReference type="Proteomes" id="UP000053096">
    <property type="component" value="Unassembled WGS sequence"/>
</dbReference>
<dbReference type="EMBL" id="CP016440">
    <property type="protein sequence ID" value="ANY16103.1"/>
    <property type="molecule type" value="Genomic_DNA"/>
</dbReference>
<dbReference type="Pfam" id="PF01425">
    <property type="entry name" value="Amidase"/>
    <property type="match status" value="1"/>
</dbReference>
<dbReference type="PANTHER" id="PTHR11895:SF7">
    <property type="entry name" value="GLUTAMYL-TRNA(GLN) AMIDOTRANSFERASE SUBUNIT A, MITOCHONDRIAL"/>
    <property type="match status" value="1"/>
</dbReference>